<dbReference type="AlphaFoldDB" id="A0AAV8WVD9"/>
<sequence>MIYNTLIPLEYEMCVEAAKEEIKNVVSVYLTTDCWTSKKNESFMAVTGHFIDKNFKMKSILLDCDILDASHIALNLATRLKETVQEWDLENKIILTVSDNASNIKSAISTELGWKFFGCFAHTLNLTVQDALILVLPIIDKVKTIVSHFKRSTIANSKLMQFQKQSGIDIPKKLIQDVSTRWNSTFYMLQRFKKYDLQ</sequence>
<reference evidence="6" key="1">
    <citation type="journal article" date="2023" name="Insect Mol. Biol.">
        <title>Genome sequencing provides insights into the evolution of gene families encoding plant cell wall-degrading enzymes in longhorned beetles.</title>
        <authorList>
            <person name="Shin N.R."/>
            <person name="Okamura Y."/>
            <person name="Kirsch R."/>
            <person name="Pauchet Y."/>
        </authorList>
    </citation>
    <scope>NUCLEOTIDE SEQUENCE</scope>
    <source>
        <strain evidence="6">RBIC_L_NR</strain>
    </source>
</reference>
<keyword evidence="3" id="KW-0863">Zinc-finger</keyword>
<name>A0AAV8WVD9_9CUCU</name>
<dbReference type="PANTHER" id="PTHR46481:SF10">
    <property type="entry name" value="ZINC FINGER BED DOMAIN-CONTAINING PROTEIN 39"/>
    <property type="match status" value="1"/>
</dbReference>
<dbReference type="EMBL" id="JANEYF010004678">
    <property type="protein sequence ID" value="KAJ8930409.1"/>
    <property type="molecule type" value="Genomic_DNA"/>
</dbReference>
<evidence type="ECO:0000256" key="5">
    <source>
        <dbReference type="ARBA" id="ARBA00023242"/>
    </source>
</evidence>
<evidence type="ECO:0000313" key="6">
    <source>
        <dbReference type="EMBL" id="KAJ8930409.1"/>
    </source>
</evidence>
<comment type="subcellular location">
    <subcellularLocation>
        <location evidence="1">Nucleus</location>
    </subcellularLocation>
</comment>
<dbReference type="InterPro" id="IPR012337">
    <property type="entry name" value="RNaseH-like_sf"/>
</dbReference>
<evidence type="ECO:0000256" key="4">
    <source>
        <dbReference type="ARBA" id="ARBA00022833"/>
    </source>
</evidence>
<organism evidence="6 7">
    <name type="scientific">Rhamnusium bicolor</name>
    <dbReference type="NCBI Taxonomy" id="1586634"/>
    <lineage>
        <taxon>Eukaryota</taxon>
        <taxon>Metazoa</taxon>
        <taxon>Ecdysozoa</taxon>
        <taxon>Arthropoda</taxon>
        <taxon>Hexapoda</taxon>
        <taxon>Insecta</taxon>
        <taxon>Pterygota</taxon>
        <taxon>Neoptera</taxon>
        <taxon>Endopterygota</taxon>
        <taxon>Coleoptera</taxon>
        <taxon>Polyphaga</taxon>
        <taxon>Cucujiformia</taxon>
        <taxon>Chrysomeloidea</taxon>
        <taxon>Cerambycidae</taxon>
        <taxon>Lepturinae</taxon>
        <taxon>Rhagiini</taxon>
        <taxon>Rhamnusium</taxon>
    </lineage>
</organism>
<evidence type="ECO:0000313" key="7">
    <source>
        <dbReference type="Proteomes" id="UP001162156"/>
    </source>
</evidence>
<dbReference type="InterPro" id="IPR052035">
    <property type="entry name" value="ZnF_BED_domain_contain"/>
</dbReference>
<evidence type="ECO:0000256" key="1">
    <source>
        <dbReference type="ARBA" id="ARBA00004123"/>
    </source>
</evidence>
<accession>A0AAV8WVD9</accession>
<dbReference type="PANTHER" id="PTHR46481">
    <property type="entry name" value="ZINC FINGER BED DOMAIN-CONTAINING PROTEIN 4"/>
    <property type="match status" value="1"/>
</dbReference>
<dbReference type="GO" id="GO:0005634">
    <property type="term" value="C:nucleus"/>
    <property type="evidence" value="ECO:0007669"/>
    <property type="project" value="UniProtKB-SubCell"/>
</dbReference>
<dbReference type="Proteomes" id="UP001162156">
    <property type="component" value="Unassembled WGS sequence"/>
</dbReference>
<proteinExistence type="predicted"/>
<gene>
    <name evidence="6" type="ORF">NQ314_016804</name>
</gene>
<comment type="caution">
    <text evidence="6">The sequence shown here is derived from an EMBL/GenBank/DDBJ whole genome shotgun (WGS) entry which is preliminary data.</text>
</comment>
<evidence type="ECO:0000256" key="3">
    <source>
        <dbReference type="ARBA" id="ARBA00022771"/>
    </source>
</evidence>
<protein>
    <submittedName>
        <fullName evidence="6">Uncharacterized protein</fullName>
    </submittedName>
</protein>
<keyword evidence="5" id="KW-0539">Nucleus</keyword>
<keyword evidence="7" id="KW-1185">Reference proteome</keyword>
<keyword evidence="4" id="KW-0862">Zinc</keyword>
<keyword evidence="2" id="KW-0479">Metal-binding</keyword>
<evidence type="ECO:0000256" key="2">
    <source>
        <dbReference type="ARBA" id="ARBA00022723"/>
    </source>
</evidence>
<dbReference type="SUPFAM" id="SSF53098">
    <property type="entry name" value="Ribonuclease H-like"/>
    <property type="match status" value="1"/>
</dbReference>
<dbReference type="GO" id="GO:0008270">
    <property type="term" value="F:zinc ion binding"/>
    <property type="evidence" value="ECO:0007669"/>
    <property type="project" value="UniProtKB-KW"/>
</dbReference>